<name>Q38070_BPSPP</name>
<dbReference type="PIR" id="JN0729">
    <property type="entry name" value="JN0729"/>
</dbReference>
<reference evidence="2" key="1">
    <citation type="journal article" date="1993" name="Gene">
        <title>Sequence analysis of the left end of the Bacillus subtilis bacteriophage SPP1 genome.</title>
        <authorList>
            <person name="Chai S."/>
            <person name="Szepan U."/>
            <person name="Luder G."/>
            <person name="Trautner T.A."/>
            <person name="Alonso J.C."/>
        </authorList>
    </citation>
    <scope>NUCLEOTIDE SEQUENCE</scope>
</reference>
<dbReference type="Gene3D" id="1.20.1480.30">
    <property type="entry name" value="Designed four-helix bundle protein"/>
    <property type="match status" value="1"/>
</dbReference>
<feature type="coiled-coil region" evidence="1">
    <location>
        <begin position="72"/>
        <end position="130"/>
    </location>
</feature>
<protein>
    <submittedName>
        <fullName evidence="2">Orf42</fullName>
    </submittedName>
</protein>
<keyword evidence="1" id="KW-0175">Coiled coil</keyword>
<sequence>MEMRKLTTEEKFEMQLNHPFYKEVDKEGERIKREQLYKAANKYDKPFNPNDWTAEQLKDHFLQENYDQKVYGVALAWKLEEYEDKLKALEEENEDLKNELKEMSERVHDLKFENRNLEDKVEELEDTIEELEG</sequence>
<organismHost>
    <name type="scientific">Bacillus subtilis</name>
    <dbReference type="NCBI Taxonomy" id="1423"/>
</organismHost>
<evidence type="ECO:0000313" key="2">
    <source>
        <dbReference type="EMBL" id="CAA46744.1"/>
    </source>
</evidence>
<organism evidence="2">
    <name type="scientific">Bacillus phage SPP1</name>
    <name type="common">Bacteriophage SPP1</name>
    <dbReference type="NCBI Taxonomy" id="10724"/>
    <lineage>
        <taxon>Viruses</taxon>
        <taxon>Duplodnaviria</taxon>
        <taxon>Heunggongvirae</taxon>
        <taxon>Uroviricota</taxon>
        <taxon>Caudoviricetes</taxon>
        <taxon>Trautnerviridae</taxon>
        <taxon>Polsinellivirinae</taxon>
        <taxon>Rivavirus</taxon>
        <taxon>Rivavirus SPP1</taxon>
    </lineage>
</organism>
<evidence type="ECO:0000256" key="1">
    <source>
        <dbReference type="SAM" id="Coils"/>
    </source>
</evidence>
<proteinExistence type="predicted"/>
<accession>Q38154</accession>
<accession>Q38070</accession>
<dbReference type="EMBL" id="X65941">
    <property type="protein sequence ID" value="CAA46744.1"/>
    <property type="molecule type" value="Genomic_DNA"/>
</dbReference>